<dbReference type="EMBL" id="CAJPDS010000113">
    <property type="protein sequence ID" value="CAF9938423.1"/>
    <property type="molecule type" value="Genomic_DNA"/>
</dbReference>
<dbReference type="InterPro" id="IPR053175">
    <property type="entry name" value="DHMBA_Reg_Transcription_Factor"/>
</dbReference>
<dbReference type="AlphaFoldDB" id="A0A8H3J0H8"/>
<dbReference type="OrthoDB" id="2991872at2759"/>
<protein>
    <submittedName>
        <fullName evidence="2">Uncharacterized protein</fullName>
    </submittedName>
</protein>
<organism evidence="2 3">
    <name type="scientific">Heterodermia speciosa</name>
    <dbReference type="NCBI Taxonomy" id="116794"/>
    <lineage>
        <taxon>Eukaryota</taxon>
        <taxon>Fungi</taxon>
        <taxon>Dikarya</taxon>
        <taxon>Ascomycota</taxon>
        <taxon>Pezizomycotina</taxon>
        <taxon>Lecanoromycetes</taxon>
        <taxon>OSLEUM clade</taxon>
        <taxon>Lecanoromycetidae</taxon>
        <taxon>Caliciales</taxon>
        <taxon>Physciaceae</taxon>
        <taxon>Heterodermia</taxon>
    </lineage>
</organism>
<gene>
    <name evidence="2" type="ORF">HETSPECPRED_001064</name>
</gene>
<dbReference type="PANTHER" id="PTHR38791">
    <property type="entry name" value="ZN(II)2CYS6 TRANSCRIPTION FACTOR (EUROFUNG)-RELATED-RELATED"/>
    <property type="match status" value="1"/>
</dbReference>
<name>A0A8H3J0H8_9LECA</name>
<accession>A0A8H3J0H8</accession>
<keyword evidence="1" id="KW-0812">Transmembrane</keyword>
<keyword evidence="1" id="KW-0472">Membrane</keyword>
<keyword evidence="1" id="KW-1133">Transmembrane helix</keyword>
<reference evidence="2" key="1">
    <citation type="submission" date="2021-03" db="EMBL/GenBank/DDBJ databases">
        <authorList>
            <person name="Tagirdzhanova G."/>
        </authorList>
    </citation>
    <scope>NUCLEOTIDE SEQUENCE</scope>
</reference>
<proteinExistence type="predicted"/>
<evidence type="ECO:0000313" key="2">
    <source>
        <dbReference type="EMBL" id="CAF9938423.1"/>
    </source>
</evidence>
<dbReference type="Proteomes" id="UP000664521">
    <property type="component" value="Unassembled WGS sequence"/>
</dbReference>
<keyword evidence="3" id="KW-1185">Reference proteome</keyword>
<evidence type="ECO:0000313" key="3">
    <source>
        <dbReference type="Proteomes" id="UP000664521"/>
    </source>
</evidence>
<evidence type="ECO:0000256" key="1">
    <source>
        <dbReference type="SAM" id="Phobius"/>
    </source>
</evidence>
<feature type="transmembrane region" description="Helical" evidence="1">
    <location>
        <begin position="467"/>
        <end position="485"/>
    </location>
</feature>
<sequence>MAAAHVEEDRDLIFVNENEYAIGQRKRPRGPNLKAASIAQNHPNSVTSSKATDLEISPDNALAAKRPPWKPLSFAIAPVLAAPLEDYALAYYSRCYVEVPHGMPEMVDGHVLQVQFALNNIFFSEPQSVISLAISAVAHATFGRAQRSRSALATGCTVYHQKYAKALAKTNIALKDASEATDDRVLLAVMLLSFYENTVMNQTSQISNRDIRREASRTFVHHDGAMAMLKLRRQRSYCTGSAMELDKLVRRQLMRSLLLRSMPLPPWLRDGSKYGEHGLALELDRCMVIVAKLRHQASNLCAGSTCLSRSDEHDQKSQCQCLLGEAQALDAALVMWEESMAVEDRFRICTIQNNGRLENCNRIYNGTVHIYPTVGHAGMWNRYRAFRLAVSDTMLKALSILAGYPGSEVRLLKEAVKSRSECLADDFCASVPYMLGLLESYQMTGLDATITTKDLASSKITVTASTAAFLCWPLTMVIMLSGLSMRHQRYLRDRLLEVSEIVDDGLLERIANGVPPSSYDSENIP</sequence>
<comment type="caution">
    <text evidence="2">The sequence shown here is derived from an EMBL/GenBank/DDBJ whole genome shotgun (WGS) entry which is preliminary data.</text>
</comment>